<evidence type="ECO:0000313" key="2">
    <source>
        <dbReference type="Proteomes" id="UP000675880"/>
    </source>
</evidence>
<name>A0ABN7MBC6_9BACT</name>
<comment type="caution">
    <text evidence="1">The sequence shown here is derived from an EMBL/GenBank/DDBJ whole genome shotgun (WGS) entry which is preliminary data.</text>
</comment>
<sequence>MYTNQAVSVDMRIVGKLVLVDLHGSGDALQLAFNDLANRFELLIEAGALKWSKARADHFVLMPQSDWTSLEVISETKRQLRL</sequence>
<organism evidence="1 2">
    <name type="scientific">Nitrospira defluvii</name>
    <dbReference type="NCBI Taxonomy" id="330214"/>
    <lineage>
        <taxon>Bacteria</taxon>
        <taxon>Pseudomonadati</taxon>
        <taxon>Nitrospirota</taxon>
        <taxon>Nitrospiria</taxon>
        <taxon>Nitrospirales</taxon>
        <taxon>Nitrospiraceae</taxon>
        <taxon>Nitrospira</taxon>
    </lineage>
</organism>
<proteinExistence type="predicted"/>
<evidence type="ECO:0000313" key="1">
    <source>
        <dbReference type="EMBL" id="CAE6795420.1"/>
    </source>
</evidence>
<dbReference type="Proteomes" id="UP000675880">
    <property type="component" value="Unassembled WGS sequence"/>
</dbReference>
<dbReference type="EMBL" id="CAJNBJ010000020">
    <property type="protein sequence ID" value="CAE6795420.1"/>
    <property type="molecule type" value="Genomic_DNA"/>
</dbReference>
<gene>
    <name evidence="1" type="ORF">NSPZN2_70067</name>
</gene>
<reference evidence="1 2" key="1">
    <citation type="submission" date="2021-02" db="EMBL/GenBank/DDBJ databases">
        <authorList>
            <person name="Han P."/>
        </authorList>
    </citation>
    <scope>NUCLEOTIDE SEQUENCE [LARGE SCALE GENOMIC DNA]</scope>
    <source>
        <strain evidence="1">Candidatus Nitrospira sp. ZN2</strain>
    </source>
</reference>
<keyword evidence="2" id="KW-1185">Reference proteome</keyword>
<protein>
    <submittedName>
        <fullName evidence="1">Uncharacterized protein</fullName>
    </submittedName>
</protein>
<accession>A0ABN7MBC6</accession>
<dbReference type="RefSeq" id="WP_213044033.1">
    <property type="nucleotide sequence ID" value="NZ_CAJNBJ010000020.1"/>
</dbReference>